<name>A0ABR1ZY06_9ROSI</name>
<dbReference type="Proteomes" id="UP001396334">
    <property type="component" value="Unassembled WGS sequence"/>
</dbReference>
<protein>
    <submittedName>
        <fullName evidence="2">Uncharacterized protein</fullName>
    </submittedName>
</protein>
<feature type="compositionally biased region" description="Polar residues" evidence="1">
    <location>
        <begin position="43"/>
        <end position="52"/>
    </location>
</feature>
<accession>A0ABR1ZY06</accession>
<gene>
    <name evidence="2" type="ORF">V6N11_013630</name>
</gene>
<evidence type="ECO:0000256" key="1">
    <source>
        <dbReference type="SAM" id="MobiDB-lite"/>
    </source>
</evidence>
<keyword evidence="3" id="KW-1185">Reference proteome</keyword>
<evidence type="ECO:0000313" key="3">
    <source>
        <dbReference type="Proteomes" id="UP001396334"/>
    </source>
</evidence>
<evidence type="ECO:0000313" key="2">
    <source>
        <dbReference type="EMBL" id="KAK8485602.1"/>
    </source>
</evidence>
<organism evidence="2 3">
    <name type="scientific">Hibiscus sabdariffa</name>
    <name type="common">roselle</name>
    <dbReference type="NCBI Taxonomy" id="183260"/>
    <lineage>
        <taxon>Eukaryota</taxon>
        <taxon>Viridiplantae</taxon>
        <taxon>Streptophyta</taxon>
        <taxon>Embryophyta</taxon>
        <taxon>Tracheophyta</taxon>
        <taxon>Spermatophyta</taxon>
        <taxon>Magnoliopsida</taxon>
        <taxon>eudicotyledons</taxon>
        <taxon>Gunneridae</taxon>
        <taxon>Pentapetalae</taxon>
        <taxon>rosids</taxon>
        <taxon>malvids</taxon>
        <taxon>Malvales</taxon>
        <taxon>Malvaceae</taxon>
        <taxon>Malvoideae</taxon>
        <taxon>Hibiscus</taxon>
    </lineage>
</organism>
<reference evidence="2 3" key="1">
    <citation type="journal article" date="2024" name="G3 (Bethesda)">
        <title>Genome assembly of Hibiscus sabdariffa L. provides insights into metabolisms of medicinal natural products.</title>
        <authorList>
            <person name="Kim T."/>
        </authorList>
    </citation>
    <scope>NUCLEOTIDE SEQUENCE [LARGE SCALE GENOMIC DNA]</scope>
    <source>
        <strain evidence="2">TK-2024</strain>
        <tissue evidence="2">Old leaves</tissue>
    </source>
</reference>
<sequence length="242" mass="25629">MMVVMPDCILMEVMPAHMTAHHDPMPEDSVDLGESSRGGAKESYNNLHDTGQQGSKLSIVDKVHKKGAFQAMDSDGARADDANLAAQGEVQDHAGEMTATEQQESGGNVNQSLVDHAEQNIGESLAGGELESDQMELDDSMTGGGCYETAPEEEDNQVSTDAAQTTEMASGSYNMDSGSELQPDMGDDVAFNSQQDEVMYDGGYARLHSDGGYASSHDSSCMPAHMPTHVTARATAIPAFSS</sequence>
<feature type="compositionally biased region" description="Acidic residues" evidence="1">
    <location>
        <begin position="130"/>
        <end position="139"/>
    </location>
</feature>
<proteinExistence type="predicted"/>
<feature type="region of interest" description="Disordered" evidence="1">
    <location>
        <begin position="126"/>
        <end position="158"/>
    </location>
</feature>
<dbReference type="EMBL" id="JBBPBN010000491">
    <property type="protein sequence ID" value="KAK8485602.1"/>
    <property type="molecule type" value="Genomic_DNA"/>
</dbReference>
<feature type="region of interest" description="Disordered" evidence="1">
    <location>
        <begin position="20"/>
        <end position="52"/>
    </location>
</feature>
<comment type="caution">
    <text evidence="2">The sequence shown here is derived from an EMBL/GenBank/DDBJ whole genome shotgun (WGS) entry which is preliminary data.</text>
</comment>